<dbReference type="InterPro" id="IPR052563">
    <property type="entry name" value="FliK"/>
</dbReference>
<dbReference type="RefSeq" id="WP_341371614.1">
    <property type="nucleotide sequence ID" value="NZ_JBBPCO010000013.1"/>
</dbReference>
<protein>
    <submittedName>
        <fullName evidence="3">Flagellar hook-length control protein FliK</fullName>
    </submittedName>
</protein>
<organism evidence="3 4">
    <name type="scientific">Thermithiobacillus plumbiphilus</name>
    <dbReference type="NCBI Taxonomy" id="1729899"/>
    <lineage>
        <taxon>Bacteria</taxon>
        <taxon>Pseudomonadati</taxon>
        <taxon>Pseudomonadota</taxon>
        <taxon>Acidithiobacillia</taxon>
        <taxon>Acidithiobacillales</taxon>
        <taxon>Thermithiobacillaceae</taxon>
        <taxon>Thermithiobacillus</taxon>
    </lineage>
</organism>
<feature type="domain" description="Flagellar hook-length control protein-like C-terminal" evidence="2">
    <location>
        <begin position="214"/>
        <end position="294"/>
    </location>
</feature>
<dbReference type="CDD" id="cd17470">
    <property type="entry name" value="T3SS_Flik_C"/>
    <property type="match status" value="1"/>
</dbReference>
<dbReference type="PANTHER" id="PTHR37533:SF2">
    <property type="entry name" value="FLAGELLAR HOOK-LENGTH CONTROL PROTEIN"/>
    <property type="match status" value="1"/>
</dbReference>
<sequence length="342" mass="35492">MNPVSIKAPNMPAQDAKTPAAQPDSKHAGAQDVFRMLMAGFGAQALAPEALNLAGKAGQDLRNADGEALPEAGLDADEDGKDLPQGDALVDFAMLGLPLHQPQLLAGNAVSGKADVSRGGQVAVAGAGQDLDMSGETGLVTTRTSLAGAEDFSALLQAGLPDKVSSVETGNQPLPPVSLNLNQQSQALAARVPVDAGNLPVPVGTPEWSQGLEQKVVWMFGRQEQNATLQLNPPQLGPLEIHLHIKDDQATALFVSPHGAVREAIEAAMPRLRESFQDQGINLAGSCLSQNAAEQFARREDNGRQPASWGGQQTDALADAEHGVSIQGGPATRGEGLVNLFA</sequence>
<reference evidence="3 4" key="1">
    <citation type="submission" date="2024-04" db="EMBL/GenBank/DDBJ databases">
        <authorList>
            <person name="Abashina T."/>
            <person name="Shaikin A."/>
        </authorList>
    </citation>
    <scope>NUCLEOTIDE SEQUENCE [LARGE SCALE GENOMIC DNA]</scope>
    <source>
        <strain evidence="3 4">AAFK</strain>
    </source>
</reference>
<proteinExistence type="predicted"/>
<dbReference type="Gene3D" id="3.30.750.140">
    <property type="match status" value="1"/>
</dbReference>
<keyword evidence="3" id="KW-0282">Flagellum</keyword>
<dbReference type="InterPro" id="IPR038610">
    <property type="entry name" value="FliK-like_C_sf"/>
</dbReference>
<feature type="region of interest" description="Disordered" evidence="1">
    <location>
        <begin position="1"/>
        <end position="28"/>
    </location>
</feature>
<evidence type="ECO:0000313" key="3">
    <source>
        <dbReference type="EMBL" id="MEK8090559.1"/>
    </source>
</evidence>
<dbReference type="PANTHER" id="PTHR37533">
    <property type="entry name" value="FLAGELLAR HOOK-LENGTH CONTROL PROTEIN"/>
    <property type="match status" value="1"/>
</dbReference>
<evidence type="ECO:0000256" key="1">
    <source>
        <dbReference type="SAM" id="MobiDB-lite"/>
    </source>
</evidence>
<keyword evidence="3" id="KW-0969">Cilium</keyword>
<evidence type="ECO:0000313" key="4">
    <source>
        <dbReference type="Proteomes" id="UP001446205"/>
    </source>
</evidence>
<dbReference type="EMBL" id="JBBPCO010000013">
    <property type="protein sequence ID" value="MEK8090559.1"/>
    <property type="molecule type" value="Genomic_DNA"/>
</dbReference>
<keyword evidence="4" id="KW-1185">Reference proteome</keyword>
<dbReference type="InterPro" id="IPR021136">
    <property type="entry name" value="Flagellar_hook_control-like_C"/>
</dbReference>
<name>A0ABU9DAK5_9PROT</name>
<dbReference type="Proteomes" id="UP001446205">
    <property type="component" value="Unassembled WGS sequence"/>
</dbReference>
<dbReference type="Pfam" id="PF02120">
    <property type="entry name" value="Flg_hook"/>
    <property type="match status" value="1"/>
</dbReference>
<comment type="caution">
    <text evidence="3">The sequence shown here is derived from an EMBL/GenBank/DDBJ whole genome shotgun (WGS) entry which is preliminary data.</text>
</comment>
<keyword evidence="3" id="KW-0966">Cell projection</keyword>
<accession>A0ABU9DAK5</accession>
<evidence type="ECO:0000259" key="2">
    <source>
        <dbReference type="Pfam" id="PF02120"/>
    </source>
</evidence>
<gene>
    <name evidence="3" type="ORF">WOB96_12420</name>
</gene>